<dbReference type="Proteomes" id="UP000750711">
    <property type="component" value="Unassembled WGS sequence"/>
</dbReference>
<dbReference type="PIRSF" id="PIRSF000303">
    <property type="entry name" value="Glutathion_perox"/>
    <property type="match status" value="1"/>
</dbReference>
<dbReference type="PANTHER" id="PTHR11592:SF78">
    <property type="entry name" value="GLUTATHIONE PEROXIDASE"/>
    <property type="match status" value="1"/>
</dbReference>
<protein>
    <recommendedName>
        <fullName evidence="8">Glutathione peroxidase</fullName>
    </recommendedName>
</protein>
<dbReference type="InterPro" id="IPR029760">
    <property type="entry name" value="GPX_CS"/>
</dbReference>
<dbReference type="CDD" id="cd00340">
    <property type="entry name" value="GSH_Peroxidase"/>
    <property type="match status" value="1"/>
</dbReference>
<dbReference type="PROSITE" id="PS51355">
    <property type="entry name" value="GLUTATHIONE_PEROXID_3"/>
    <property type="match status" value="1"/>
</dbReference>
<evidence type="ECO:0000256" key="9">
    <source>
        <dbReference type="SAM" id="MobiDB-lite"/>
    </source>
</evidence>
<dbReference type="InterPro" id="IPR000889">
    <property type="entry name" value="Glutathione_peroxidase"/>
</dbReference>
<dbReference type="PROSITE" id="PS00763">
    <property type="entry name" value="GLUTATHIONE_PEROXID_2"/>
    <property type="match status" value="1"/>
</dbReference>
<dbReference type="InterPro" id="IPR036249">
    <property type="entry name" value="Thioredoxin-like_sf"/>
</dbReference>
<evidence type="ECO:0000256" key="1">
    <source>
        <dbReference type="ARBA" id="ARBA00006926"/>
    </source>
</evidence>
<dbReference type="EMBL" id="JAGHQM010004379">
    <property type="protein sequence ID" value="KAH0536111.1"/>
    <property type="molecule type" value="Genomic_DNA"/>
</dbReference>
<dbReference type="InterPro" id="IPR029759">
    <property type="entry name" value="GPX_AS"/>
</dbReference>
<comment type="caution">
    <text evidence="10">The sequence shown here is derived from an EMBL/GenBank/DDBJ whole genome shotgun (WGS) entry which is preliminary data.</text>
</comment>
<evidence type="ECO:0000256" key="7">
    <source>
        <dbReference type="PIRSR" id="PIRSR000303-1"/>
    </source>
</evidence>
<evidence type="ECO:0000256" key="4">
    <source>
        <dbReference type="ARBA" id="ARBA00023002"/>
    </source>
</evidence>
<dbReference type="PRINTS" id="PR01011">
    <property type="entry name" value="GLUTPROXDASE"/>
</dbReference>
<gene>
    <name evidence="10" type="primary">GPX1</name>
    <name evidence="10" type="ORF">GP486_008908</name>
</gene>
<dbReference type="Pfam" id="PF00255">
    <property type="entry name" value="GSHPx"/>
    <property type="match status" value="1"/>
</dbReference>
<evidence type="ECO:0000256" key="5">
    <source>
        <dbReference type="ARBA" id="ARBA00023284"/>
    </source>
</evidence>
<keyword evidence="2 8" id="KW-0575">Peroxidase</keyword>
<dbReference type="SUPFAM" id="SSF52833">
    <property type="entry name" value="Thioredoxin-like"/>
    <property type="match status" value="1"/>
</dbReference>
<dbReference type="GO" id="GO:0140824">
    <property type="term" value="F:thioredoxin-dependent peroxiredoxin activity"/>
    <property type="evidence" value="ECO:0007669"/>
    <property type="project" value="UniProtKB-EC"/>
</dbReference>
<evidence type="ECO:0000313" key="11">
    <source>
        <dbReference type="Proteomes" id="UP000750711"/>
    </source>
</evidence>
<dbReference type="Gene3D" id="3.40.30.10">
    <property type="entry name" value="Glutaredoxin"/>
    <property type="match status" value="1"/>
</dbReference>
<feature type="region of interest" description="Disordered" evidence="9">
    <location>
        <begin position="184"/>
        <end position="205"/>
    </location>
</feature>
<evidence type="ECO:0000256" key="6">
    <source>
        <dbReference type="ARBA" id="ARBA00049091"/>
    </source>
</evidence>
<name>A0A9P8I2C0_9PEZI</name>
<dbReference type="FunFam" id="3.40.30.10:FF:000010">
    <property type="entry name" value="Glutathione peroxidase"/>
    <property type="match status" value="1"/>
</dbReference>
<evidence type="ECO:0000256" key="2">
    <source>
        <dbReference type="ARBA" id="ARBA00022559"/>
    </source>
</evidence>
<organism evidence="10 11">
    <name type="scientific">Trichoglossum hirsutum</name>
    <dbReference type="NCBI Taxonomy" id="265104"/>
    <lineage>
        <taxon>Eukaryota</taxon>
        <taxon>Fungi</taxon>
        <taxon>Dikarya</taxon>
        <taxon>Ascomycota</taxon>
        <taxon>Pezizomycotina</taxon>
        <taxon>Geoglossomycetes</taxon>
        <taxon>Geoglossales</taxon>
        <taxon>Geoglossaceae</taxon>
        <taxon>Trichoglossum</taxon>
    </lineage>
</organism>
<feature type="active site" evidence="7">
    <location>
        <position position="47"/>
    </location>
</feature>
<keyword evidence="11" id="KW-1185">Reference proteome</keyword>
<evidence type="ECO:0000256" key="3">
    <source>
        <dbReference type="ARBA" id="ARBA00022862"/>
    </source>
</evidence>
<comment type="catalytic activity">
    <reaction evidence="6">
        <text>a hydroperoxide + [thioredoxin]-dithiol = an alcohol + [thioredoxin]-disulfide + H2O</text>
        <dbReference type="Rhea" id="RHEA:62620"/>
        <dbReference type="Rhea" id="RHEA-COMP:10698"/>
        <dbReference type="Rhea" id="RHEA-COMP:10700"/>
        <dbReference type="ChEBI" id="CHEBI:15377"/>
        <dbReference type="ChEBI" id="CHEBI:29950"/>
        <dbReference type="ChEBI" id="CHEBI:30879"/>
        <dbReference type="ChEBI" id="CHEBI:35924"/>
        <dbReference type="ChEBI" id="CHEBI:50058"/>
        <dbReference type="EC" id="1.11.1.24"/>
    </reaction>
</comment>
<evidence type="ECO:0000256" key="8">
    <source>
        <dbReference type="RuleBase" id="RU000499"/>
    </source>
</evidence>
<dbReference type="PANTHER" id="PTHR11592">
    <property type="entry name" value="GLUTATHIONE PEROXIDASE"/>
    <property type="match status" value="1"/>
</dbReference>
<comment type="similarity">
    <text evidence="1 8">Belongs to the glutathione peroxidase family.</text>
</comment>
<sequence>MSSSAAAAATAKKSFYDLSHPDNRGKPFPFSTLRNKVVLIVNTASACGFTPQYQALETLYQHFSTTHPAQFVVLGFPSNQFLNQEPGSDADIAAFCQLNYGVTFPVLAKSDVNGPNENSVFAWLKPHRPGVLGLKRVKWNFEKFLVSRDGEVVGRWASTVKPETLEGDILRELEKGGAAAAAAATTTTTAAAESTKDNDAAGVHH</sequence>
<reference evidence="10" key="1">
    <citation type="submission" date="2021-03" db="EMBL/GenBank/DDBJ databases">
        <title>Comparative genomics and phylogenomic investigation of the class Geoglossomycetes provide insights into ecological specialization and systematics.</title>
        <authorList>
            <person name="Melie T."/>
            <person name="Pirro S."/>
            <person name="Miller A.N."/>
            <person name="Quandt A."/>
        </authorList>
    </citation>
    <scope>NUCLEOTIDE SEQUENCE</scope>
    <source>
        <strain evidence="10">CAQ_001_2017</strain>
    </source>
</reference>
<feature type="non-terminal residue" evidence="10">
    <location>
        <position position="205"/>
    </location>
</feature>
<keyword evidence="4 8" id="KW-0560">Oxidoreductase</keyword>
<proteinExistence type="inferred from homology"/>
<dbReference type="GO" id="GO:0034599">
    <property type="term" value="P:cellular response to oxidative stress"/>
    <property type="evidence" value="ECO:0007669"/>
    <property type="project" value="TreeGrafter"/>
</dbReference>
<dbReference type="AlphaFoldDB" id="A0A9P8I2C0"/>
<dbReference type="PROSITE" id="PS00460">
    <property type="entry name" value="GLUTATHIONE_PEROXID_1"/>
    <property type="match status" value="1"/>
</dbReference>
<accession>A0A9P8I2C0</accession>
<keyword evidence="5" id="KW-0676">Redox-active center</keyword>
<keyword evidence="3" id="KW-0049">Antioxidant</keyword>
<evidence type="ECO:0000313" key="10">
    <source>
        <dbReference type="EMBL" id="KAH0536111.1"/>
    </source>
</evidence>